<gene>
    <name evidence="1" type="ORF">PC113_g5324</name>
    <name evidence="2" type="ORF">PC115_g7321</name>
    <name evidence="3" type="ORF">PC117_g5220</name>
    <name evidence="4" type="ORF">PC129_g9698</name>
</gene>
<organism evidence="1 5">
    <name type="scientific">Phytophthora cactorum</name>
    <dbReference type="NCBI Taxonomy" id="29920"/>
    <lineage>
        <taxon>Eukaryota</taxon>
        <taxon>Sar</taxon>
        <taxon>Stramenopiles</taxon>
        <taxon>Oomycota</taxon>
        <taxon>Peronosporomycetes</taxon>
        <taxon>Peronosporales</taxon>
        <taxon>Peronosporaceae</taxon>
        <taxon>Phytophthora</taxon>
    </lineage>
</organism>
<evidence type="ECO:0000313" key="2">
    <source>
        <dbReference type="EMBL" id="KAG2928045.1"/>
    </source>
</evidence>
<dbReference type="Proteomes" id="UP000736787">
    <property type="component" value="Unassembled WGS sequence"/>
</dbReference>
<dbReference type="EMBL" id="RCMK01000090">
    <property type="protein sequence ID" value="KAG2949455.1"/>
    <property type="molecule type" value="Genomic_DNA"/>
</dbReference>
<evidence type="ECO:0000313" key="3">
    <source>
        <dbReference type="EMBL" id="KAG2949455.1"/>
    </source>
</evidence>
<protein>
    <recommendedName>
        <fullName evidence="6">HTH CENPB-type domain-containing protein</fullName>
    </recommendedName>
</protein>
<dbReference type="Proteomes" id="UP000760860">
    <property type="component" value="Unassembled WGS sequence"/>
</dbReference>
<proteinExistence type="predicted"/>
<dbReference type="Proteomes" id="UP000774804">
    <property type="component" value="Unassembled WGS sequence"/>
</dbReference>
<dbReference type="EMBL" id="RCMV01000307">
    <property type="protein sequence ID" value="KAG3219519.1"/>
    <property type="molecule type" value="Genomic_DNA"/>
</dbReference>
<reference evidence="1" key="1">
    <citation type="submission" date="2018-10" db="EMBL/GenBank/DDBJ databases">
        <title>Effector identification in a new, highly contiguous assembly of the strawberry crown rot pathogen Phytophthora cactorum.</title>
        <authorList>
            <person name="Armitage A.D."/>
            <person name="Nellist C.F."/>
            <person name="Bates H."/>
            <person name="Vickerstaff R.J."/>
            <person name="Harrison R.J."/>
        </authorList>
    </citation>
    <scope>NUCLEOTIDE SEQUENCE</scope>
    <source>
        <strain evidence="1">15-7</strain>
        <strain evidence="2">4032</strain>
        <strain evidence="3">4040</strain>
        <strain evidence="4">P421</strain>
    </source>
</reference>
<evidence type="ECO:0000313" key="5">
    <source>
        <dbReference type="Proteomes" id="UP000735874"/>
    </source>
</evidence>
<dbReference type="EMBL" id="RCMG01000101">
    <property type="protein sequence ID" value="KAG2863561.1"/>
    <property type="molecule type" value="Genomic_DNA"/>
</dbReference>
<dbReference type="AlphaFoldDB" id="A0A8T1L8I5"/>
<dbReference type="Proteomes" id="UP000735874">
    <property type="component" value="Unassembled WGS sequence"/>
</dbReference>
<evidence type="ECO:0000313" key="4">
    <source>
        <dbReference type="EMBL" id="KAG3219519.1"/>
    </source>
</evidence>
<name>A0A8T1L8I5_9STRA</name>
<evidence type="ECO:0000313" key="1">
    <source>
        <dbReference type="EMBL" id="KAG2863561.1"/>
    </source>
</evidence>
<dbReference type="EMBL" id="RCMI01000174">
    <property type="protein sequence ID" value="KAG2928045.1"/>
    <property type="molecule type" value="Genomic_DNA"/>
</dbReference>
<comment type="caution">
    <text evidence="1">The sequence shown here is derived from an EMBL/GenBank/DDBJ whole genome shotgun (WGS) entry which is preliminary data.</text>
</comment>
<accession>A0A8T1L8I5</accession>
<evidence type="ECO:0008006" key="6">
    <source>
        <dbReference type="Google" id="ProtNLM"/>
    </source>
</evidence>
<sequence length="78" mass="8794">MLAVAAECSMPTRNTPMRILTGGWYQRFLQRHPSLSNQIARCIARVRDAVDGESLTILFNTLAKLFIEMKIDGPSKSR</sequence>